<dbReference type="RefSeq" id="XP_001300759.1">
    <property type="nucleotide sequence ID" value="XM_001300758.1"/>
</dbReference>
<protein>
    <submittedName>
        <fullName evidence="4">Uncharacterized protein</fullName>
    </submittedName>
</protein>
<evidence type="ECO:0000313" key="5">
    <source>
        <dbReference type="Proteomes" id="UP000001542"/>
    </source>
</evidence>
<proteinExistence type="predicted"/>
<dbReference type="InterPro" id="IPR001680">
    <property type="entry name" value="WD40_rpt"/>
</dbReference>
<dbReference type="PROSITE" id="PS50294">
    <property type="entry name" value="WD_REPEATS_REGION"/>
    <property type="match status" value="1"/>
</dbReference>
<reference evidence="4" key="1">
    <citation type="submission" date="2006-10" db="EMBL/GenBank/DDBJ databases">
        <authorList>
            <person name="Amadeo P."/>
            <person name="Zhao Q."/>
            <person name="Wortman J."/>
            <person name="Fraser-Liggett C."/>
            <person name="Carlton J."/>
        </authorList>
    </citation>
    <scope>NUCLEOTIDE SEQUENCE</scope>
    <source>
        <strain evidence="4">G3</strain>
    </source>
</reference>
<gene>
    <name evidence="4" type="ORF">TVAG_421680</name>
</gene>
<feature type="repeat" description="WD" evidence="3">
    <location>
        <begin position="152"/>
        <end position="194"/>
    </location>
</feature>
<dbReference type="InterPro" id="IPR015943">
    <property type="entry name" value="WD40/YVTN_repeat-like_dom_sf"/>
</dbReference>
<accession>A2G4T5</accession>
<dbReference type="SMR" id="A2G4T5"/>
<dbReference type="Proteomes" id="UP000001542">
    <property type="component" value="Unassembled WGS sequence"/>
</dbReference>
<dbReference type="PANTHER" id="PTHR47822">
    <property type="entry name" value="CARBOHYDRATE BINDING DOMAIN CONTAINING PROTEIN"/>
    <property type="match status" value="1"/>
</dbReference>
<dbReference type="VEuPathDB" id="TrichDB:TVAG_421680"/>
<dbReference type="Gene3D" id="2.130.10.10">
    <property type="entry name" value="YVTN repeat-like/Quinoprotein amine dehydrogenase"/>
    <property type="match status" value="2"/>
</dbReference>
<dbReference type="InParanoid" id="A2G4T5"/>
<dbReference type="KEGG" id="tva:4745482"/>
<keyword evidence="2" id="KW-0677">Repeat</keyword>
<dbReference type="InterPro" id="IPR036322">
    <property type="entry name" value="WD40_repeat_dom_sf"/>
</dbReference>
<dbReference type="SMART" id="SM00320">
    <property type="entry name" value="WD40"/>
    <property type="match status" value="6"/>
</dbReference>
<reference evidence="4" key="2">
    <citation type="journal article" date="2007" name="Science">
        <title>Draft genome sequence of the sexually transmitted pathogen Trichomonas vaginalis.</title>
        <authorList>
            <person name="Carlton J.M."/>
            <person name="Hirt R.P."/>
            <person name="Silva J.C."/>
            <person name="Delcher A.L."/>
            <person name="Schatz M."/>
            <person name="Zhao Q."/>
            <person name="Wortman J.R."/>
            <person name="Bidwell S.L."/>
            <person name="Alsmark U.C.M."/>
            <person name="Besteiro S."/>
            <person name="Sicheritz-Ponten T."/>
            <person name="Noel C.J."/>
            <person name="Dacks J.B."/>
            <person name="Foster P.G."/>
            <person name="Simillion C."/>
            <person name="Van de Peer Y."/>
            <person name="Miranda-Saavedra D."/>
            <person name="Barton G.J."/>
            <person name="Westrop G.D."/>
            <person name="Mueller S."/>
            <person name="Dessi D."/>
            <person name="Fiori P.L."/>
            <person name="Ren Q."/>
            <person name="Paulsen I."/>
            <person name="Zhang H."/>
            <person name="Bastida-Corcuera F.D."/>
            <person name="Simoes-Barbosa A."/>
            <person name="Brown M.T."/>
            <person name="Hayes R.D."/>
            <person name="Mukherjee M."/>
            <person name="Okumura C.Y."/>
            <person name="Schneider R."/>
            <person name="Smith A.J."/>
            <person name="Vanacova S."/>
            <person name="Villalvazo M."/>
            <person name="Haas B.J."/>
            <person name="Pertea M."/>
            <person name="Feldblyum T.V."/>
            <person name="Utterback T.R."/>
            <person name="Shu C.L."/>
            <person name="Osoegawa K."/>
            <person name="de Jong P.J."/>
            <person name="Hrdy I."/>
            <person name="Horvathova L."/>
            <person name="Zubacova Z."/>
            <person name="Dolezal P."/>
            <person name="Malik S.B."/>
            <person name="Logsdon J.M. Jr."/>
            <person name="Henze K."/>
            <person name="Gupta A."/>
            <person name="Wang C.C."/>
            <person name="Dunne R.L."/>
            <person name="Upcroft J.A."/>
            <person name="Upcroft P."/>
            <person name="White O."/>
            <person name="Salzberg S.L."/>
            <person name="Tang P."/>
            <person name="Chiu C.-H."/>
            <person name="Lee Y.-S."/>
            <person name="Embley T.M."/>
            <person name="Coombs G.H."/>
            <person name="Mottram J.C."/>
            <person name="Tachezy J."/>
            <person name="Fraser-Liggett C.M."/>
            <person name="Johnson P.J."/>
        </authorList>
    </citation>
    <scope>NUCLEOTIDE SEQUENCE [LARGE SCALE GENOMIC DNA]</scope>
    <source>
        <strain evidence="4">G3</strain>
    </source>
</reference>
<dbReference type="VEuPathDB" id="TrichDB:TVAGG3_0970920"/>
<evidence type="ECO:0000256" key="2">
    <source>
        <dbReference type="ARBA" id="ARBA00022737"/>
    </source>
</evidence>
<dbReference type="PANTHER" id="PTHR47822:SF2">
    <property type="entry name" value="F-BOX AND WD-40 DOMAIN PROTEIN 7"/>
    <property type="match status" value="1"/>
</dbReference>
<dbReference type="OrthoDB" id="10262742at2759"/>
<dbReference type="EMBL" id="DS114391">
    <property type="protein sequence ID" value="EAX87829.1"/>
    <property type="molecule type" value="Genomic_DNA"/>
</dbReference>
<feature type="repeat" description="WD" evidence="3">
    <location>
        <begin position="101"/>
        <end position="142"/>
    </location>
</feature>
<organism evidence="4 5">
    <name type="scientific">Trichomonas vaginalis (strain ATCC PRA-98 / G3)</name>
    <dbReference type="NCBI Taxonomy" id="412133"/>
    <lineage>
        <taxon>Eukaryota</taxon>
        <taxon>Metamonada</taxon>
        <taxon>Parabasalia</taxon>
        <taxon>Trichomonadida</taxon>
        <taxon>Trichomonadidae</taxon>
        <taxon>Trichomonas</taxon>
    </lineage>
</organism>
<dbReference type="OMA" id="GHNNKLF"/>
<dbReference type="Pfam" id="PF00400">
    <property type="entry name" value="WD40"/>
    <property type="match status" value="3"/>
</dbReference>
<dbReference type="STRING" id="5722.A2G4T5"/>
<dbReference type="PROSITE" id="PS00678">
    <property type="entry name" value="WD_REPEATS_1"/>
    <property type="match status" value="1"/>
</dbReference>
<evidence type="ECO:0000256" key="1">
    <source>
        <dbReference type="ARBA" id="ARBA00022574"/>
    </source>
</evidence>
<dbReference type="SUPFAM" id="SSF50978">
    <property type="entry name" value="WD40 repeat-like"/>
    <property type="match status" value="1"/>
</dbReference>
<keyword evidence="5" id="KW-1185">Reference proteome</keyword>
<dbReference type="eggNOG" id="KOG0289">
    <property type="taxonomic scope" value="Eukaryota"/>
</dbReference>
<evidence type="ECO:0000313" key="4">
    <source>
        <dbReference type="EMBL" id="EAX87829.1"/>
    </source>
</evidence>
<sequence length="324" mass="35788">MLSFSPLPKWPPLNLESQIFAVRAASDNSYIAASLSNGQIALISGTTGRLSFTLNTSQESFPSTSLRFHPKNPRAILTVSSEGTISEFSTKTSQAKCTWSTTEKDNQIFSLDVSPDGDKFATAGLDKSIRIYDYETQKILATLSKSQYNADSRGHTNRIFSLIFDPTDSNILVSGGWDDTIQFWDLRIKSSVRSLFGPHICSDSIDIHGNNLIAGSWRTLDQLQLFDTRTFTMTANIKWNKVPSEHSALIYTVKFHPSGEFFVAGGSGETSVRAFSIKSFSQVGKPANFNSPIYSVAFNNNADSIFIGTQNGEIHNYGIQFTRN</sequence>
<evidence type="ECO:0000256" key="3">
    <source>
        <dbReference type="PROSITE-ProRule" id="PRU00221"/>
    </source>
</evidence>
<keyword evidence="1 3" id="KW-0853">WD repeat</keyword>
<dbReference type="InterPro" id="IPR019775">
    <property type="entry name" value="WD40_repeat_CS"/>
</dbReference>
<name>A2G4T5_TRIV3</name>
<dbReference type="AlphaFoldDB" id="A2G4T5"/>
<dbReference type="PROSITE" id="PS50082">
    <property type="entry name" value="WD_REPEATS_2"/>
    <property type="match status" value="2"/>
</dbReference>